<dbReference type="RefSeq" id="WP_133404984.1">
    <property type="nucleotide sequence ID" value="NZ_SMTK01000006.1"/>
</dbReference>
<dbReference type="EMBL" id="SMTK01000006">
    <property type="protein sequence ID" value="TDK23519.1"/>
    <property type="molecule type" value="Genomic_DNA"/>
</dbReference>
<feature type="coiled-coil region" evidence="2">
    <location>
        <begin position="39"/>
        <end position="115"/>
    </location>
</feature>
<dbReference type="SUPFAM" id="SSF51261">
    <property type="entry name" value="Duplicated hybrid motif"/>
    <property type="match status" value="1"/>
</dbReference>
<accession>A0A4R5TMB5</accession>
<comment type="caution">
    <text evidence="4">The sequence shown here is derived from an EMBL/GenBank/DDBJ whole genome shotgun (WGS) entry which is preliminary data.</text>
</comment>
<dbReference type="Gene3D" id="1.20.5.340">
    <property type="match status" value="1"/>
</dbReference>
<dbReference type="Proteomes" id="UP000295411">
    <property type="component" value="Unassembled WGS sequence"/>
</dbReference>
<dbReference type="CDD" id="cd12797">
    <property type="entry name" value="M23_peptidase"/>
    <property type="match status" value="1"/>
</dbReference>
<sequence>MDLRSVHRGPRPFFIRTTAGVSIALAAALALGFGTPVFADDLEDRKSALESEISEVQQSIEYLDEDITETIAQLKVYQGQLPAAQQALADAQGRVESAANEVSALAMRVQLAEETKTKISDQLAKDKAAIEDTRKVIGQIATQAYKNGGVPSDVSLMLGADGAESLTNSMDMVDQALRGQNAAMDRLSQQSATNANSQARLTAVEAEIKDLKSQAEAALQAEQAARDAAATEKAKVDTLIADTSALSAKLQKQKPIIEAQLASVEKAHEKVTADIAERQRRLLEEARKAEEARLKAEAEERARVENERRAAAAAEAARIENERRAAEAAAQNRPAPVPVAPVAPAPVAPVIQPPAQGNPSAFKLLAPVNGPVSSGFGWRPTPIGSIDFNGTGGYTHTGLDYGVGCGTPLYAPASGEVWYADSDALQGAGNRIVLNHGVRAGNALATNYYHLASFNVYPGQRVSAGQLIGYTGTTGNSTGCHLHFETVLNGSLVDPSGLL</sequence>
<keyword evidence="5" id="KW-1185">Reference proteome</keyword>
<evidence type="ECO:0000313" key="4">
    <source>
        <dbReference type="EMBL" id="TDK23519.1"/>
    </source>
</evidence>
<evidence type="ECO:0000313" key="5">
    <source>
        <dbReference type="Proteomes" id="UP000295411"/>
    </source>
</evidence>
<dbReference type="InterPro" id="IPR016047">
    <property type="entry name" value="M23ase_b-sheet_dom"/>
</dbReference>
<keyword evidence="1" id="KW-0732">Signal</keyword>
<dbReference type="InterPro" id="IPR050570">
    <property type="entry name" value="Cell_wall_metabolism_enzyme"/>
</dbReference>
<dbReference type="InterPro" id="IPR011055">
    <property type="entry name" value="Dup_hybrid_motif"/>
</dbReference>
<organism evidence="4 5">
    <name type="scientific">Arthrobacter crusticola</name>
    <dbReference type="NCBI Taxonomy" id="2547960"/>
    <lineage>
        <taxon>Bacteria</taxon>
        <taxon>Bacillati</taxon>
        <taxon>Actinomycetota</taxon>
        <taxon>Actinomycetes</taxon>
        <taxon>Micrococcales</taxon>
        <taxon>Micrococcaceae</taxon>
        <taxon>Arthrobacter</taxon>
    </lineage>
</organism>
<keyword evidence="2" id="KW-0175">Coiled coil</keyword>
<dbReference type="Pfam" id="PF01551">
    <property type="entry name" value="Peptidase_M23"/>
    <property type="match status" value="1"/>
</dbReference>
<evidence type="ECO:0000256" key="2">
    <source>
        <dbReference type="SAM" id="Coils"/>
    </source>
</evidence>
<feature type="coiled-coil region" evidence="2">
    <location>
        <begin position="194"/>
        <end position="232"/>
    </location>
</feature>
<gene>
    <name evidence="4" type="ORF">E2F48_16150</name>
</gene>
<dbReference type="PANTHER" id="PTHR21666:SF289">
    <property type="entry name" value="L-ALA--D-GLU ENDOPEPTIDASE"/>
    <property type="match status" value="1"/>
</dbReference>
<feature type="coiled-coil region" evidence="2">
    <location>
        <begin position="273"/>
        <end position="329"/>
    </location>
</feature>
<dbReference type="GO" id="GO:0004222">
    <property type="term" value="F:metalloendopeptidase activity"/>
    <property type="evidence" value="ECO:0007669"/>
    <property type="project" value="TreeGrafter"/>
</dbReference>
<proteinExistence type="predicted"/>
<name>A0A4R5TMB5_9MICC</name>
<evidence type="ECO:0000259" key="3">
    <source>
        <dbReference type="Pfam" id="PF01551"/>
    </source>
</evidence>
<evidence type="ECO:0000256" key="1">
    <source>
        <dbReference type="ARBA" id="ARBA00022729"/>
    </source>
</evidence>
<dbReference type="Gene3D" id="2.70.70.10">
    <property type="entry name" value="Glucose Permease (Domain IIA)"/>
    <property type="match status" value="1"/>
</dbReference>
<dbReference type="AlphaFoldDB" id="A0A4R5TMB5"/>
<protein>
    <submittedName>
        <fullName evidence="4">Peptidase M23</fullName>
    </submittedName>
</protein>
<feature type="domain" description="M23ase beta-sheet core" evidence="3">
    <location>
        <begin position="395"/>
        <end position="495"/>
    </location>
</feature>
<dbReference type="OrthoDB" id="1099523at2"/>
<reference evidence="4 5" key="1">
    <citation type="submission" date="2019-03" db="EMBL/GenBank/DDBJ databases">
        <title>Arthrobacter sp. nov., an bacterium isolated from biocrust in Mu Us Desert.</title>
        <authorList>
            <person name="Lixiong L."/>
        </authorList>
    </citation>
    <scope>NUCLEOTIDE SEQUENCE [LARGE SCALE GENOMIC DNA]</scope>
    <source>
        <strain evidence="4 5">SLN-3</strain>
    </source>
</reference>
<dbReference type="PANTHER" id="PTHR21666">
    <property type="entry name" value="PEPTIDASE-RELATED"/>
    <property type="match status" value="1"/>
</dbReference>